<dbReference type="RefSeq" id="XP_064658599.1">
    <property type="nucleotide sequence ID" value="XM_064803684.1"/>
</dbReference>
<dbReference type="AlphaFoldDB" id="A0AAV9P7W4"/>
<evidence type="ECO:0000313" key="1">
    <source>
        <dbReference type="EMBL" id="KAK5169133.1"/>
    </source>
</evidence>
<dbReference type="GeneID" id="89927782"/>
<dbReference type="PANTHER" id="PTHR47784:SF5">
    <property type="entry name" value="STEROL UPTAKE CONTROL PROTEIN 2"/>
    <property type="match status" value="1"/>
</dbReference>
<protein>
    <submittedName>
        <fullName evidence="1">Uncharacterized protein</fullName>
    </submittedName>
</protein>
<keyword evidence="2" id="KW-1185">Reference proteome</keyword>
<evidence type="ECO:0000313" key="2">
    <source>
        <dbReference type="Proteomes" id="UP001337655"/>
    </source>
</evidence>
<dbReference type="InterPro" id="IPR053157">
    <property type="entry name" value="Sterol_Uptake_Regulator"/>
</dbReference>
<dbReference type="EMBL" id="JAVRRT010000009">
    <property type="protein sequence ID" value="KAK5169133.1"/>
    <property type="molecule type" value="Genomic_DNA"/>
</dbReference>
<accession>A0AAV9P7W4</accession>
<name>A0AAV9P7W4_9PEZI</name>
<sequence length="319" mass="36182">MAALHASRQPPMQWIPLDRRMVPIRNLEYNPAHPDQGGTNIPEDISERITNAGNNAYLNAKRRSEMLAVSRFYFDRAIDGHLRSLAELTVENIEAVYVAATLAMFHAVFVLSESDEDSTLPSVDALQWMRLGKGARWICERWAALVGPDWITSSGVFYEKPGMIDETALFNTEHGRPFLKLLTYAQDFETITAEDRKVYREAISYAGSIYTGIMEHTEDEMIASRRLMGTPASNDPRFADFVEAKQPRAMAILAHVYACMKLIAEKIPWFNGIAERQIPKIYEELPVGWKPMLAWPLAIMNGEIDREPTETQIDDVLAF</sequence>
<proteinExistence type="predicted"/>
<comment type="caution">
    <text evidence="1">The sequence shown here is derived from an EMBL/GenBank/DDBJ whole genome shotgun (WGS) entry which is preliminary data.</text>
</comment>
<dbReference type="Proteomes" id="UP001337655">
    <property type="component" value="Unassembled WGS sequence"/>
</dbReference>
<dbReference type="GO" id="GO:0001228">
    <property type="term" value="F:DNA-binding transcription activator activity, RNA polymerase II-specific"/>
    <property type="evidence" value="ECO:0007669"/>
    <property type="project" value="TreeGrafter"/>
</dbReference>
<reference evidence="1 2" key="1">
    <citation type="submission" date="2023-08" db="EMBL/GenBank/DDBJ databases">
        <title>Black Yeasts Isolated from many extreme environments.</title>
        <authorList>
            <person name="Coleine C."/>
            <person name="Stajich J.E."/>
            <person name="Selbmann L."/>
        </authorList>
    </citation>
    <scope>NUCLEOTIDE SEQUENCE [LARGE SCALE GENOMIC DNA]</scope>
    <source>
        <strain evidence="1 2">CCFEE 5935</strain>
    </source>
</reference>
<gene>
    <name evidence="1" type="ORF">LTR77_006442</name>
</gene>
<dbReference type="PANTHER" id="PTHR47784">
    <property type="entry name" value="STEROL UPTAKE CONTROL PROTEIN 2"/>
    <property type="match status" value="1"/>
</dbReference>
<organism evidence="1 2">
    <name type="scientific">Saxophila tyrrhenica</name>
    <dbReference type="NCBI Taxonomy" id="1690608"/>
    <lineage>
        <taxon>Eukaryota</taxon>
        <taxon>Fungi</taxon>
        <taxon>Dikarya</taxon>
        <taxon>Ascomycota</taxon>
        <taxon>Pezizomycotina</taxon>
        <taxon>Dothideomycetes</taxon>
        <taxon>Dothideomycetidae</taxon>
        <taxon>Mycosphaerellales</taxon>
        <taxon>Extremaceae</taxon>
        <taxon>Saxophila</taxon>
    </lineage>
</organism>